<dbReference type="GO" id="GO:0005886">
    <property type="term" value="C:plasma membrane"/>
    <property type="evidence" value="ECO:0007669"/>
    <property type="project" value="UniProtKB-SubCell"/>
</dbReference>
<reference evidence="2 5" key="2">
    <citation type="submission" date="2020-05" db="EMBL/GenBank/DDBJ databases">
        <title>Genetic diversity of Pseudomonas cichorii.</title>
        <authorList>
            <person name="Tani S."/>
            <person name="Yagi H."/>
            <person name="Hashimoto S."/>
            <person name="Iiyama K."/>
            <person name="Furuya N."/>
        </authorList>
    </citation>
    <scope>NUCLEOTIDE SEQUENCE [LARGE SCALE GENOMIC DNA]</scope>
    <source>
        <strain evidence="2 5">LMG 2162</strain>
    </source>
</reference>
<protein>
    <recommendedName>
        <fullName evidence="6">Cardiolipin synthase N-terminal domain-containing protein</fullName>
    </recommendedName>
</protein>
<evidence type="ECO:0000313" key="3">
    <source>
        <dbReference type="EMBL" id="RMR56897.1"/>
    </source>
</evidence>
<comment type="caution">
    <text evidence="3">The sequence shown here is derived from an EMBL/GenBank/DDBJ whole genome shotgun (WGS) entry which is preliminary data.</text>
</comment>
<evidence type="ECO:0008006" key="6">
    <source>
        <dbReference type="Google" id="ProtNLM"/>
    </source>
</evidence>
<dbReference type="EMBL" id="BLWA01000002">
    <property type="protein sequence ID" value="GFM90763.1"/>
    <property type="molecule type" value="Genomic_DNA"/>
</dbReference>
<reference evidence="3 4" key="1">
    <citation type="submission" date="2018-08" db="EMBL/GenBank/DDBJ databases">
        <title>Recombination of ecologically and evolutionarily significant loci maintains genetic cohesion in the Pseudomonas syringae species complex.</title>
        <authorList>
            <person name="Dillon M."/>
            <person name="Thakur S."/>
            <person name="Almeida R.N.D."/>
            <person name="Weir B.S."/>
            <person name="Guttman D.S."/>
        </authorList>
    </citation>
    <scope>NUCLEOTIDE SEQUENCE [LARGE SCALE GENOMIC DNA]</scope>
    <source>
        <strain evidence="3 4">ICMP 6917</strain>
    </source>
</reference>
<feature type="transmembrane region" description="Helical" evidence="1">
    <location>
        <begin position="6"/>
        <end position="27"/>
    </location>
</feature>
<dbReference type="Proteomes" id="UP000278332">
    <property type="component" value="Unassembled WGS sequence"/>
</dbReference>
<dbReference type="OrthoDB" id="7030203at2"/>
<name>A0A3M4VZ67_PSECI</name>
<keyword evidence="1" id="KW-0472">Membrane</keyword>
<keyword evidence="5" id="KW-1185">Reference proteome</keyword>
<proteinExistence type="predicted"/>
<feature type="transmembrane region" description="Helical" evidence="1">
    <location>
        <begin position="39"/>
        <end position="57"/>
    </location>
</feature>
<evidence type="ECO:0000313" key="2">
    <source>
        <dbReference type="EMBL" id="GFM90763.1"/>
    </source>
</evidence>
<gene>
    <name evidence="3" type="ORF">ALP84_03638</name>
    <name evidence="2" type="ORF">PSCICP_07350</name>
</gene>
<evidence type="ECO:0000313" key="5">
    <source>
        <dbReference type="Proteomes" id="UP000614982"/>
    </source>
</evidence>
<dbReference type="Proteomes" id="UP000614982">
    <property type="component" value="Unassembled WGS sequence"/>
</dbReference>
<keyword evidence="1" id="KW-0812">Transmembrane</keyword>
<sequence>MEMSTVFWIAVAVMIVALDAWIINSVWRSRKSRATKAGWSVLVLILPVIGAGIWGISGPRGVVEGPTSSEHSKG</sequence>
<dbReference type="EMBL" id="RBRY01000088">
    <property type="protein sequence ID" value="RMR56897.1"/>
    <property type="molecule type" value="Genomic_DNA"/>
</dbReference>
<keyword evidence="1" id="KW-1133">Transmembrane helix</keyword>
<dbReference type="GeneID" id="93660186"/>
<evidence type="ECO:0000256" key="1">
    <source>
        <dbReference type="SAM" id="Phobius"/>
    </source>
</evidence>
<dbReference type="AlphaFoldDB" id="A0A3M4VZ67"/>
<evidence type="ECO:0000313" key="4">
    <source>
        <dbReference type="Proteomes" id="UP000278332"/>
    </source>
</evidence>
<dbReference type="RefSeq" id="WP_025261051.1">
    <property type="nucleotide sequence ID" value="NZ_BLVX01000005.1"/>
</dbReference>
<organism evidence="3 4">
    <name type="scientific">Pseudomonas cichorii</name>
    <dbReference type="NCBI Taxonomy" id="36746"/>
    <lineage>
        <taxon>Bacteria</taxon>
        <taxon>Pseudomonadati</taxon>
        <taxon>Pseudomonadota</taxon>
        <taxon>Gammaproteobacteria</taxon>
        <taxon>Pseudomonadales</taxon>
        <taxon>Pseudomonadaceae</taxon>
        <taxon>Pseudomonas</taxon>
    </lineage>
</organism>
<accession>A0A3M4VZ67</accession>